<dbReference type="PANTHER" id="PTHR43825:SF1">
    <property type="entry name" value="TRANSKETOLASE-LIKE PYRIMIDINE-BINDING DOMAIN-CONTAINING PROTEIN"/>
    <property type="match status" value="1"/>
</dbReference>
<dbReference type="FunFam" id="3.40.50.970:FF:000129">
    <property type="entry name" value="Transketolase"/>
    <property type="match status" value="1"/>
</dbReference>
<proteinExistence type="inferred from homology"/>
<dbReference type="Pfam" id="PF02779">
    <property type="entry name" value="Transket_pyr"/>
    <property type="match status" value="1"/>
</dbReference>
<dbReference type="AlphaFoldDB" id="A0A7C3J3L9"/>
<protein>
    <submittedName>
        <fullName evidence="5">Transketolase family protein</fullName>
    </submittedName>
</protein>
<dbReference type="InterPro" id="IPR029061">
    <property type="entry name" value="THDP-binding"/>
</dbReference>
<dbReference type="Pfam" id="PF02780">
    <property type="entry name" value="Transketolase_C"/>
    <property type="match status" value="1"/>
</dbReference>
<dbReference type="SUPFAM" id="SSF52922">
    <property type="entry name" value="TK C-terminal domain-like"/>
    <property type="match status" value="1"/>
</dbReference>
<dbReference type="InterPro" id="IPR051157">
    <property type="entry name" value="PDH/Transketolase"/>
</dbReference>
<accession>A0A7C3J3L9</accession>
<dbReference type="GO" id="GO:0044272">
    <property type="term" value="P:sulfur compound biosynthetic process"/>
    <property type="evidence" value="ECO:0007669"/>
    <property type="project" value="UniProtKB-ARBA"/>
</dbReference>
<gene>
    <name evidence="5" type="ORF">ENS19_00850</name>
</gene>
<evidence type="ECO:0000256" key="3">
    <source>
        <dbReference type="ARBA" id="ARBA00023052"/>
    </source>
</evidence>
<evidence type="ECO:0000256" key="1">
    <source>
        <dbReference type="ARBA" id="ARBA00001964"/>
    </source>
</evidence>
<reference evidence="5" key="1">
    <citation type="journal article" date="2020" name="mSystems">
        <title>Genome- and Community-Level Interaction Insights into Carbon Utilization and Element Cycling Functions of Hydrothermarchaeota in Hydrothermal Sediment.</title>
        <authorList>
            <person name="Zhou Z."/>
            <person name="Liu Y."/>
            <person name="Xu W."/>
            <person name="Pan J."/>
            <person name="Luo Z.H."/>
            <person name="Li M."/>
        </authorList>
    </citation>
    <scope>NUCLEOTIDE SEQUENCE [LARGE SCALE GENOMIC DNA]</scope>
    <source>
        <strain evidence="5">SpSt-468</strain>
    </source>
</reference>
<comment type="cofactor">
    <cofactor evidence="1">
        <name>thiamine diphosphate</name>
        <dbReference type="ChEBI" id="CHEBI:58937"/>
    </cofactor>
</comment>
<dbReference type="SMART" id="SM00861">
    <property type="entry name" value="Transket_pyr"/>
    <property type="match status" value="1"/>
</dbReference>
<dbReference type="CDD" id="cd07033">
    <property type="entry name" value="TPP_PYR_DXS_TK_like"/>
    <property type="match status" value="1"/>
</dbReference>
<dbReference type="PANTHER" id="PTHR43825">
    <property type="entry name" value="PYRUVATE DEHYDROGENASE E1 COMPONENT"/>
    <property type="match status" value="1"/>
</dbReference>
<dbReference type="InterPro" id="IPR005475">
    <property type="entry name" value="Transketolase-like_Pyr-bd"/>
</dbReference>
<evidence type="ECO:0000259" key="4">
    <source>
        <dbReference type="SMART" id="SM00861"/>
    </source>
</evidence>
<evidence type="ECO:0000313" key="5">
    <source>
        <dbReference type="EMBL" id="HFK19813.1"/>
    </source>
</evidence>
<name>A0A7C3J3L9_9CREN</name>
<sequence>MRAIFGEALTRLGSMNHEVVVLTGDVAKSTGVMGFAKAYPDRFFNIGISEQDIVGIASGLALSGKVPYVVLFAPFLMRAWEQVRSTVARASLNVKMVGTHAGLSASDEGSSHQALEDVAIMRALPNMTVLVPGDRREIAEATEAIAEVNGPVYMRLGRDENVSFLEGDRVFRIGRAVPLSDGHDIAVFSNGAITAEVIRAVEGAKISAKVVHVPSVKPIDRETVVAAARETGRVVCVEEHSVIGGLGSAVAELLSVEYPVPVRRLGVDDAFGESGTNRELLRKHGLLAECISAALAEIIGRGAS</sequence>
<dbReference type="InterPro" id="IPR009014">
    <property type="entry name" value="Transketo_C/PFOR_II"/>
</dbReference>
<organism evidence="5">
    <name type="scientific">Candidatus Methanomethylicus mesodigestus</name>
    <dbReference type="NCBI Taxonomy" id="1867258"/>
    <lineage>
        <taxon>Archaea</taxon>
        <taxon>Thermoproteota</taxon>
        <taxon>Methanosuratincolia</taxon>
        <taxon>Candidatus Methanomethylicales</taxon>
        <taxon>Candidatus Methanomethylicaceae</taxon>
        <taxon>Candidatus Methanomethylicus</taxon>
    </lineage>
</organism>
<dbReference type="InterPro" id="IPR033248">
    <property type="entry name" value="Transketolase_C"/>
</dbReference>
<dbReference type="EMBL" id="DSTX01000001">
    <property type="protein sequence ID" value="HFK19813.1"/>
    <property type="molecule type" value="Genomic_DNA"/>
</dbReference>
<comment type="similarity">
    <text evidence="2">Belongs to the transketolase family.</text>
</comment>
<evidence type="ECO:0000256" key="2">
    <source>
        <dbReference type="ARBA" id="ARBA00007131"/>
    </source>
</evidence>
<dbReference type="SUPFAM" id="SSF52518">
    <property type="entry name" value="Thiamin diphosphate-binding fold (THDP-binding)"/>
    <property type="match status" value="1"/>
</dbReference>
<comment type="caution">
    <text evidence="5">The sequence shown here is derived from an EMBL/GenBank/DDBJ whole genome shotgun (WGS) entry which is preliminary data.</text>
</comment>
<dbReference type="GO" id="GO:0006082">
    <property type="term" value="P:organic acid metabolic process"/>
    <property type="evidence" value="ECO:0007669"/>
    <property type="project" value="UniProtKB-ARBA"/>
</dbReference>
<keyword evidence="3" id="KW-0786">Thiamine pyrophosphate</keyword>
<dbReference type="Gene3D" id="3.40.50.970">
    <property type="match status" value="1"/>
</dbReference>
<feature type="domain" description="Transketolase-like pyrimidine-binding" evidence="4">
    <location>
        <begin position="1"/>
        <end position="164"/>
    </location>
</feature>
<dbReference type="Gene3D" id="3.40.50.920">
    <property type="match status" value="1"/>
</dbReference>